<dbReference type="InterPro" id="IPR005135">
    <property type="entry name" value="Endo/exonuclease/phosphatase"/>
</dbReference>
<protein>
    <recommendedName>
        <fullName evidence="7">Reverse transcriptase domain-containing protein</fullName>
    </recommendedName>
</protein>
<dbReference type="OrthoDB" id="7554092at2759"/>
<dbReference type="Gene3D" id="3.60.10.10">
    <property type="entry name" value="Endonuclease/exonuclease/phosphatase"/>
    <property type="match status" value="2"/>
</dbReference>
<feature type="compositionally biased region" description="Polar residues" evidence="2">
    <location>
        <begin position="650"/>
        <end position="661"/>
    </location>
</feature>
<sequence length="2678" mass="296925">MGWRGKKKKNTHGPRRIWRRASCPSSPAHVMPRCPRQILAAVVSWRTGGRPRSLISSALACGLADSSRDRGAGMTKKPTARTMPQQGVFCAWRSRPANVGAGVPSGPALRLPRRVEEPIPAVTLEELKGAQSRIKERSAPGPDGIPNSALKIAVAARPDIFLRVYTTCLETSVFPSSWKRQRLVLLPKPGKPPDEPSSYRPLCMLDTAGKILERIICDRLEAFTEGPGGLSERQYGFRKGRSTIDAIEDVISTAREAIAGKRWYRGTKKYCAVVTLDVRNAFNSARWDNILVALRRLLVPDYLLRIIASYFSARVLDFTTDEGPESYEVTAGVPQGSVLGPILWNVMYDAILRLNFDGDVRIVGFADDIAVVAVAKHLWQIEHDLNAAILQVRGALQALSLQTAVHKTEALLITSRKKEETITITVGDHSIRSSPSIRYLGLHIDTKLKFDHHLRTISAKAAGVIGALAKIMPNSGGPRSSRRKLYAHVVDSILLYGAPVWSTAAQKRAYIRQAESTHRRACLRVIGGRPHVAYEATYVLAGIPPLALFADERARLYGRRREDAKDEECLATLSKWQEAWDRSTKARWTHRLIPNIRVWIERRHGELNYHLTQLLTGHGFFKHHSRRYDYNQSAQCPAHARRGMTTAVNDGLQSPQGQTSIEKPGVPSLTERSPLPSPRTPPFTMVKAIMERIIVAPMHCKEKDFKPPSQAEFATGTIEDKLERMDGLILGLGRFLRGKSNIHKEVFSYQASLGMPLSALVKSLESQVPPRPPAADKAVCTSPLFTGSAMSKRPAESSPEMRVPPKRGAGVPGPTQSDENNNVVEDCDSYVLVDHRRRRRRKSWPQLPSNAERDPARQSLKPRPPPCRVHYRPDAIIIRANDASSYAEILMKLKGDPALQQSVGGRVNNIRRSVAGALVLQLKNGVDNAPALGEELGKVLGSAATASAMLHTSKIEIKDLDECATKKEVTAALDALLGVPVSKRDPVKSLRKAYAGTQVAVVALPDDLGATALKLGHVRIGWVNCRIRAREEAARCYRCWGPGHMAARCKSPDRMELCYRCGQKGNKAKDCKGQPSKLRIDVAILCEQYKNLAPPNTWLADADSQAAIWVQRGIPVQKRPAQVHPYYAWARIGGIFFFSVYAPPRLSEMEFSALLANITEEARGSRPLVIAGDFNAWSTEWECRETRPRASILFDSLALLDAVLLNTGDVPTFNGRQGSSIVDLTFVCETLTPRVKSWTVSGWYTHSDHQAIVFEIEDTGTSTRSSTRQSCRWNACTLDADRFSAAVSSASVAPGTAEDMASSLMSVINGACDASMSKVNPRRRREPVYWWTAEIADLQRSCLRARRLFQRSRGRQDEETHSANYASARHLLRTKQPSSPLLVRSAVAALFPRVPSGPTLQLLRRAEEPIPAVTLEEFKGAQSRIKEHSAPGPDGIPKSVLKIAIAARPDIFLRVYTTCLETGVFPSGWKRQRLVLIPKPGKPPNEPSSYRPLCMLDTMVKILEKIICDRLEAFTERPGGLSERQYGFWKGRSTIDAIEDVISTARNAVAGRRWFRGTKKYCAVVTLDVRNAFNSARWDNILAALRRLLVPDYLLRIIASYFSARVLDYTTDDGPESYEVTAGVPQGSVLGPILWNVMYDAILRLNFNGNVRIVGFADDIPVVAVAKHLWQIEQDLNAAILQVRGAVQALSLQTADHKSEALLITSRREVETITITVGDHSIRSSPSIRYLGLHTDAKLKFDHHLRTVSAKAAGVIAALAKIMPNFGGPRSSRRNLHKEIGRYTASLVQAVSAFSKVKKSPGPAPPPTADKAVCTSPIFSVGAISKQPSMSPPAARATPKRHAVTAASKQLDVNNNDVGDNDGFKLANHRRHRQRNQTATTSGSVHTRQLPKPRPAQRRVHHRPDAIVIKANDASSYANILRTLKSDPTLQQSVGSSVQNIRRSAGGARRYPRPCVVKPVLPPSTQDQSNPPMTRILQLNPNHCMAAQDLLSQTILEQRINVTVVCDQYKNLDPPYTWLADANSQAAIWVQGGGMVQERLARARPFFTWARINGIYFFSVYAPPRLADVEFSALLTNIIEEAWDKRPLIVAGDFNAWATEWGCRVTRQRGTILLDALATLEAALLNTVVTASFCTISTMRLSNTKNLATFVCWRLPHDAPDISRRIGTCLVVHHQVVHRHLPPDSLEHTPAHRHLPRGALSPLPRATVASSQRRGAAILRAFCHARRLHRAVRFWCRRTGITERAVSSSGPPPLYRSVTYLTVSLNNSAAVLVCYGYCCCCRCHGQGTGTLDDPNKNDLFESPLLSEDNDLTEREVTLKRRLMLAEEKLARLQHQLSIPANTNTTFSPTHGSSRFAPTSIANTGLRQPLSQGSGSQPPAFTDPRSAQQPIFSSASAAPPRSSFMKTVRPIPVDPHYKSKSFVHKNLKFCSHVFVRANPIKKALDPPYLGPFLVHLRPSKYFYIIKVTNKRGLEELKTVSTSRLKPAFGTFGDVENPVKISPDLNQDQSVEFSTRDTDLCDNFDHEEEVLSLKPNSNKALRTCDNVAPKQLCNPNFSRTFLPADTRCAVGRAFDPHLANFRWRFFAWCGRARARGGAGTTQKEDSGYVISLRSGKKPRSLCELETKRITISRSPRRGLTRLAIDGEHNTPMMKSEARTTLTRWHQRRGPRLWMHGYKAH</sequence>
<gene>
    <name evidence="5" type="ORF">TBRA_LOCUS9193</name>
</gene>
<dbReference type="EMBL" id="CADCXV010000851">
    <property type="protein sequence ID" value="CAB0037363.1"/>
    <property type="molecule type" value="Genomic_DNA"/>
</dbReference>
<feature type="domain" description="Reverse transcriptase" evidence="4">
    <location>
        <begin position="167"/>
        <end position="444"/>
    </location>
</feature>
<feature type="compositionally biased region" description="Polar residues" evidence="2">
    <location>
        <begin position="814"/>
        <end position="823"/>
    </location>
</feature>
<dbReference type="SUPFAM" id="SSF57756">
    <property type="entry name" value="Retrovirus zinc finger-like domains"/>
    <property type="match status" value="1"/>
</dbReference>
<keyword evidence="1" id="KW-0479">Metal-binding</keyword>
<dbReference type="GO" id="GO:0003676">
    <property type="term" value="F:nucleic acid binding"/>
    <property type="evidence" value="ECO:0007669"/>
    <property type="project" value="InterPro"/>
</dbReference>
<feature type="compositionally biased region" description="Basic residues" evidence="2">
    <location>
        <begin position="1889"/>
        <end position="1902"/>
    </location>
</feature>
<dbReference type="GO" id="GO:0008270">
    <property type="term" value="F:zinc ion binding"/>
    <property type="evidence" value="ECO:0007669"/>
    <property type="project" value="UniProtKB-KW"/>
</dbReference>
<accession>A0A6H5IIM4</accession>
<feature type="domain" description="CCHC-type" evidence="3">
    <location>
        <begin position="1035"/>
        <end position="1051"/>
    </location>
</feature>
<evidence type="ECO:0000256" key="1">
    <source>
        <dbReference type="PROSITE-ProRule" id="PRU00047"/>
    </source>
</evidence>
<dbReference type="PANTHER" id="PTHR19446">
    <property type="entry name" value="REVERSE TRANSCRIPTASES"/>
    <property type="match status" value="1"/>
</dbReference>
<feature type="compositionally biased region" description="Polar residues" evidence="2">
    <location>
        <begin position="1876"/>
        <end position="1887"/>
    </location>
</feature>
<dbReference type="InterPro" id="IPR000477">
    <property type="entry name" value="RT_dom"/>
</dbReference>
<dbReference type="PROSITE" id="PS50878">
    <property type="entry name" value="RT_POL"/>
    <property type="match status" value="2"/>
</dbReference>
<dbReference type="Pfam" id="PF14529">
    <property type="entry name" value="Exo_endo_phos_2"/>
    <property type="match status" value="2"/>
</dbReference>
<dbReference type="SUPFAM" id="SSF56219">
    <property type="entry name" value="DNase I-like"/>
    <property type="match status" value="2"/>
</dbReference>
<dbReference type="InterPro" id="IPR036691">
    <property type="entry name" value="Endo/exonu/phosph_ase_sf"/>
</dbReference>
<evidence type="ECO:0000256" key="2">
    <source>
        <dbReference type="SAM" id="MobiDB-lite"/>
    </source>
</evidence>
<feature type="region of interest" description="Disordered" evidence="2">
    <location>
        <begin position="787"/>
        <end position="826"/>
    </location>
</feature>
<feature type="region of interest" description="Disordered" evidence="2">
    <location>
        <begin position="2340"/>
        <end position="2359"/>
    </location>
</feature>
<feature type="domain" description="Reverse transcriptase" evidence="4">
    <location>
        <begin position="1458"/>
        <end position="1735"/>
    </location>
</feature>
<name>A0A6H5IIM4_9HYME</name>
<feature type="region of interest" description="Disordered" evidence="2">
    <location>
        <begin position="1869"/>
        <end position="1905"/>
    </location>
</feature>
<feature type="region of interest" description="Disordered" evidence="2">
    <location>
        <begin position="2364"/>
        <end position="2402"/>
    </location>
</feature>
<evidence type="ECO:0000259" key="3">
    <source>
        <dbReference type="PROSITE" id="PS50158"/>
    </source>
</evidence>
<evidence type="ECO:0008006" key="7">
    <source>
        <dbReference type="Google" id="ProtNLM"/>
    </source>
</evidence>
<dbReference type="Pfam" id="PF00078">
    <property type="entry name" value="RVT_1"/>
    <property type="match status" value="2"/>
</dbReference>
<evidence type="ECO:0000259" key="4">
    <source>
        <dbReference type="PROSITE" id="PS50878"/>
    </source>
</evidence>
<dbReference type="InterPro" id="IPR001878">
    <property type="entry name" value="Znf_CCHC"/>
</dbReference>
<keyword evidence="1" id="KW-0863">Zinc-finger</keyword>
<organism evidence="5 6">
    <name type="scientific">Trichogramma brassicae</name>
    <dbReference type="NCBI Taxonomy" id="86971"/>
    <lineage>
        <taxon>Eukaryota</taxon>
        <taxon>Metazoa</taxon>
        <taxon>Ecdysozoa</taxon>
        <taxon>Arthropoda</taxon>
        <taxon>Hexapoda</taxon>
        <taxon>Insecta</taxon>
        <taxon>Pterygota</taxon>
        <taxon>Neoptera</taxon>
        <taxon>Endopterygota</taxon>
        <taxon>Hymenoptera</taxon>
        <taxon>Apocrita</taxon>
        <taxon>Proctotrupomorpha</taxon>
        <taxon>Chalcidoidea</taxon>
        <taxon>Trichogrammatidae</taxon>
        <taxon>Trichogramma</taxon>
    </lineage>
</organism>
<feature type="compositionally biased region" description="Basic residues" evidence="2">
    <location>
        <begin position="1"/>
        <end position="19"/>
    </location>
</feature>
<dbReference type="SMART" id="SM00343">
    <property type="entry name" value="ZnF_C2HC"/>
    <property type="match status" value="2"/>
</dbReference>
<feature type="compositionally biased region" description="Low complexity" evidence="2">
    <location>
        <begin position="2385"/>
        <end position="2402"/>
    </location>
</feature>
<evidence type="ECO:0000313" key="6">
    <source>
        <dbReference type="Proteomes" id="UP000479190"/>
    </source>
</evidence>
<dbReference type="InterPro" id="IPR043502">
    <property type="entry name" value="DNA/RNA_pol_sf"/>
</dbReference>
<dbReference type="CDD" id="cd01650">
    <property type="entry name" value="RT_nLTR_like"/>
    <property type="match status" value="2"/>
</dbReference>
<evidence type="ECO:0000313" key="5">
    <source>
        <dbReference type="EMBL" id="CAB0037363.1"/>
    </source>
</evidence>
<feature type="domain" description="CCHC-type" evidence="3">
    <location>
        <begin position="1058"/>
        <end position="1072"/>
    </location>
</feature>
<proteinExistence type="predicted"/>
<dbReference type="Proteomes" id="UP000479190">
    <property type="component" value="Unassembled WGS sequence"/>
</dbReference>
<keyword evidence="1" id="KW-0862">Zinc</keyword>
<reference evidence="5 6" key="1">
    <citation type="submission" date="2020-02" db="EMBL/GenBank/DDBJ databases">
        <authorList>
            <person name="Ferguson B K."/>
        </authorList>
    </citation>
    <scope>NUCLEOTIDE SEQUENCE [LARGE SCALE GENOMIC DNA]</scope>
</reference>
<dbReference type="GO" id="GO:0003824">
    <property type="term" value="F:catalytic activity"/>
    <property type="evidence" value="ECO:0007669"/>
    <property type="project" value="InterPro"/>
</dbReference>
<dbReference type="InterPro" id="IPR036875">
    <property type="entry name" value="Znf_CCHC_sf"/>
</dbReference>
<dbReference type="PROSITE" id="PS50158">
    <property type="entry name" value="ZF_CCHC"/>
    <property type="match status" value="2"/>
</dbReference>
<dbReference type="GO" id="GO:0071897">
    <property type="term" value="P:DNA biosynthetic process"/>
    <property type="evidence" value="ECO:0007669"/>
    <property type="project" value="UniProtKB-ARBA"/>
</dbReference>
<feature type="region of interest" description="Disordered" evidence="2">
    <location>
        <begin position="839"/>
        <end position="868"/>
    </location>
</feature>
<feature type="region of interest" description="Disordered" evidence="2">
    <location>
        <begin position="650"/>
        <end position="682"/>
    </location>
</feature>
<dbReference type="SUPFAM" id="SSF56672">
    <property type="entry name" value="DNA/RNA polymerases"/>
    <property type="match status" value="2"/>
</dbReference>
<dbReference type="CDD" id="cd09077">
    <property type="entry name" value="R1-I-EN"/>
    <property type="match status" value="1"/>
</dbReference>
<keyword evidence="6" id="KW-1185">Reference proteome</keyword>
<feature type="compositionally biased region" description="Polar residues" evidence="2">
    <location>
        <begin position="2364"/>
        <end position="2378"/>
    </location>
</feature>
<feature type="region of interest" description="Disordered" evidence="2">
    <location>
        <begin position="1"/>
        <end position="26"/>
    </location>
</feature>